<dbReference type="Proteomes" id="UP000611945">
    <property type="component" value="Unassembled WGS sequence"/>
</dbReference>
<sequence>MNRIYRVVFYTLFLTGFAGSVKADFMRLEDAETSGREAVARLSSLCEAMFRVLPLPEWLNRKPVEQTVSLRSSLDLSLPAEPWTLAEPIVVPAFLPPLFEAEPSQLRFGGRLITGAEFEDLDDIEGAEVSILIVH</sequence>
<reference evidence="1 2" key="1">
    <citation type="submission" date="2020-08" db="EMBL/GenBank/DDBJ databases">
        <title>A Genomic Blueprint of the Chicken Gut Microbiome.</title>
        <authorList>
            <person name="Gilroy R."/>
            <person name="Ravi A."/>
            <person name="Getino M."/>
            <person name="Pursley I."/>
            <person name="Horton D.L."/>
            <person name="Alikhan N.-F."/>
            <person name="Baker D."/>
            <person name="Gharbi K."/>
            <person name="Hall N."/>
            <person name="Watson M."/>
            <person name="Adriaenssens E.M."/>
            <person name="Foster-Nyarko E."/>
            <person name="Jarju S."/>
            <person name="Secka A."/>
            <person name="Antonio M."/>
            <person name="Oren A."/>
            <person name="Chaudhuri R."/>
            <person name="La Ragione R.M."/>
            <person name="Hildebrand F."/>
            <person name="Pallen M.J."/>
        </authorList>
    </citation>
    <scope>NUCLEOTIDE SEQUENCE [LARGE SCALE GENOMIC DNA]</scope>
    <source>
        <strain evidence="1 2">Sa2CUA2</strain>
    </source>
</reference>
<keyword evidence="2" id="KW-1185">Reference proteome</keyword>
<accession>A0ABR8TSU8</accession>
<evidence type="ECO:0000313" key="2">
    <source>
        <dbReference type="Proteomes" id="UP000611945"/>
    </source>
</evidence>
<name>A0ABR8TSU8_9PSED</name>
<protein>
    <submittedName>
        <fullName evidence="1">Uncharacterized protein</fullName>
    </submittedName>
</protein>
<dbReference type="RefSeq" id="WP_251837639.1">
    <property type="nucleotide sequence ID" value="NZ_JACSQG010000013.1"/>
</dbReference>
<evidence type="ECO:0000313" key="1">
    <source>
        <dbReference type="EMBL" id="MBD7978850.1"/>
    </source>
</evidence>
<proteinExistence type="predicted"/>
<comment type="caution">
    <text evidence="1">The sequence shown here is derived from an EMBL/GenBank/DDBJ whole genome shotgun (WGS) entry which is preliminary data.</text>
</comment>
<gene>
    <name evidence="1" type="ORF">H9642_16835</name>
</gene>
<dbReference type="EMBL" id="JACSQG010000013">
    <property type="protein sequence ID" value="MBD7978850.1"/>
    <property type="molecule type" value="Genomic_DNA"/>
</dbReference>
<organism evidence="1 2">
    <name type="scientific">Serpens gallinarum</name>
    <dbReference type="NCBI Taxonomy" id="2763075"/>
    <lineage>
        <taxon>Bacteria</taxon>
        <taxon>Pseudomonadati</taxon>
        <taxon>Pseudomonadota</taxon>
        <taxon>Gammaproteobacteria</taxon>
        <taxon>Pseudomonadales</taxon>
        <taxon>Pseudomonadaceae</taxon>
        <taxon>Pseudomonas</taxon>
    </lineage>
</organism>